<dbReference type="InterPro" id="IPR046525">
    <property type="entry name" value="DUF6702"/>
</dbReference>
<organism evidence="2 3">
    <name type="scientific">Pinibacter aurantiacus</name>
    <dbReference type="NCBI Taxonomy" id="2851599"/>
    <lineage>
        <taxon>Bacteria</taxon>
        <taxon>Pseudomonadati</taxon>
        <taxon>Bacteroidota</taxon>
        <taxon>Chitinophagia</taxon>
        <taxon>Chitinophagales</taxon>
        <taxon>Chitinophagaceae</taxon>
        <taxon>Pinibacter</taxon>
    </lineage>
</organism>
<evidence type="ECO:0000256" key="1">
    <source>
        <dbReference type="SAM" id="SignalP"/>
    </source>
</evidence>
<dbReference type="Proteomes" id="UP000812270">
    <property type="component" value="Unassembled WGS sequence"/>
</dbReference>
<protein>
    <submittedName>
        <fullName evidence="2">Uncharacterized protein</fullName>
    </submittedName>
</protein>
<feature type="chain" id="PRO_5038627632" evidence="1">
    <location>
        <begin position="23"/>
        <end position="190"/>
    </location>
</feature>
<evidence type="ECO:0000313" key="2">
    <source>
        <dbReference type="EMBL" id="MBV4358968.1"/>
    </source>
</evidence>
<dbReference type="AlphaFoldDB" id="A0A9E2W5S3"/>
<reference evidence="2" key="1">
    <citation type="submission" date="2021-06" db="EMBL/GenBank/DDBJ databases">
        <authorList>
            <person name="Huq M.A."/>
        </authorList>
    </citation>
    <scope>NUCLEOTIDE SEQUENCE</scope>
    <source>
        <strain evidence="2">MAH-26</strain>
    </source>
</reference>
<keyword evidence="1" id="KW-0732">Signal</keyword>
<feature type="signal peptide" evidence="1">
    <location>
        <begin position="1"/>
        <end position="22"/>
    </location>
</feature>
<gene>
    <name evidence="2" type="ORF">KTO63_17505</name>
</gene>
<dbReference type="RefSeq" id="WP_217792759.1">
    <property type="nucleotide sequence ID" value="NZ_JAHSPG010000013.1"/>
</dbReference>
<accession>A0A9E2W5S3</accession>
<sequence>MANRFYKWQLLLCLFVICSVTGNDLLAAGHKNKEVLESSGKPATNHPFYISVTEINHNAKDKTLEISCKMFLDDFEKTLRDVTKTQVDLNNVKDKAKVDKLISDYLNSHLQLKVDGKPVSLQFVGFEKESEAAWCYLQVNNVPSVKQLEIKNTLLFEEFDSQISLMHVTVNGARKSTRLNKPESVAKFEF</sequence>
<comment type="caution">
    <text evidence="2">The sequence shown here is derived from an EMBL/GenBank/DDBJ whole genome shotgun (WGS) entry which is preliminary data.</text>
</comment>
<dbReference type="EMBL" id="JAHSPG010000013">
    <property type="protein sequence ID" value="MBV4358968.1"/>
    <property type="molecule type" value="Genomic_DNA"/>
</dbReference>
<proteinExistence type="predicted"/>
<keyword evidence="3" id="KW-1185">Reference proteome</keyword>
<name>A0A9E2W5S3_9BACT</name>
<evidence type="ECO:0000313" key="3">
    <source>
        <dbReference type="Proteomes" id="UP000812270"/>
    </source>
</evidence>
<dbReference type="Pfam" id="PF20420">
    <property type="entry name" value="DUF6702"/>
    <property type="match status" value="1"/>
</dbReference>